<dbReference type="EMBL" id="QEAP01000473">
    <property type="protein sequence ID" value="TPX65789.1"/>
    <property type="molecule type" value="Genomic_DNA"/>
</dbReference>
<dbReference type="Pfam" id="PF00560">
    <property type="entry name" value="LRR_1"/>
    <property type="match status" value="3"/>
</dbReference>
<keyword evidence="2" id="KW-0677">Repeat</keyword>
<gene>
    <name evidence="4" type="ORF">CcCBS67573_g08030</name>
</gene>
<organism evidence="4 5">
    <name type="scientific">Chytriomyces confervae</name>
    <dbReference type="NCBI Taxonomy" id="246404"/>
    <lineage>
        <taxon>Eukaryota</taxon>
        <taxon>Fungi</taxon>
        <taxon>Fungi incertae sedis</taxon>
        <taxon>Chytridiomycota</taxon>
        <taxon>Chytridiomycota incertae sedis</taxon>
        <taxon>Chytridiomycetes</taxon>
        <taxon>Chytridiales</taxon>
        <taxon>Chytriomycetaceae</taxon>
        <taxon>Chytriomyces</taxon>
    </lineage>
</organism>
<dbReference type="Pfam" id="PF00646">
    <property type="entry name" value="F-box"/>
    <property type="match status" value="1"/>
</dbReference>
<evidence type="ECO:0000256" key="2">
    <source>
        <dbReference type="ARBA" id="ARBA00022737"/>
    </source>
</evidence>
<dbReference type="Proteomes" id="UP000320333">
    <property type="component" value="Unassembled WGS sequence"/>
</dbReference>
<evidence type="ECO:0000256" key="1">
    <source>
        <dbReference type="ARBA" id="ARBA00022614"/>
    </source>
</evidence>
<dbReference type="AlphaFoldDB" id="A0A507ENE1"/>
<name>A0A507ENE1_9FUNG</name>
<accession>A0A507ENE1</accession>
<dbReference type="InterPro" id="IPR036047">
    <property type="entry name" value="F-box-like_dom_sf"/>
</dbReference>
<evidence type="ECO:0000313" key="4">
    <source>
        <dbReference type="EMBL" id="TPX65789.1"/>
    </source>
</evidence>
<sequence>MNQLPTEIIQRIFSFIHPSESLRFSRLSSRIYSCLACKDFAVENLLVHVNARSISLASTPKALGVLWFVWPSYFQEVYAETYLKGMLGIIWINNTNLCDTLIPPSMARLTHLYTLRLSDCGLRGTIPAELGHLSNLHILHLQNNALEGEIPSTLASGCIHLKDLRLAKNSLTAGFHVPFALRDLKTLDLAYNPFEIATIPAQIGHLNKLESLSLTSTRLSGCLPREMGLLNKLQELLLSNNNVSGVIPIEMQNLTSLTYVEFRNNPGITEDSFEPGFTMREPILRGIKPVVLLGIDPVSHQEEEEADLYWAD</sequence>
<dbReference type="InterPro" id="IPR001611">
    <property type="entry name" value="Leu-rich_rpt"/>
</dbReference>
<dbReference type="Pfam" id="PF13855">
    <property type="entry name" value="LRR_8"/>
    <property type="match status" value="1"/>
</dbReference>
<dbReference type="InterPro" id="IPR001810">
    <property type="entry name" value="F-box_dom"/>
</dbReference>
<dbReference type="PANTHER" id="PTHR48054:SF82">
    <property type="entry name" value="LRR RECEPTOR-LIKE SERINE_THREONINE-PROTEIN KINASE FLS2"/>
    <property type="match status" value="1"/>
</dbReference>
<dbReference type="FunFam" id="3.80.10.10:FF:000041">
    <property type="entry name" value="LRR receptor-like serine/threonine-protein kinase ERECTA"/>
    <property type="match status" value="2"/>
</dbReference>
<keyword evidence="5" id="KW-1185">Reference proteome</keyword>
<dbReference type="SUPFAM" id="SSF81383">
    <property type="entry name" value="F-box domain"/>
    <property type="match status" value="1"/>
</dbReference>
<proteinExistence type="predicted"/>
<evidence type="ECO:0000313" key="5">
    <source>
        <dbReference type="Proteomes" id="UP000320333"/>
    </source>
</evidence>
<dbReference type="Gene3D" id="3.80.10.10">
    <property type="entry name" value="Ribonuclease Inhibitor"/>
    <property type="match status" value="2"/>
</dbReference>
<dbReference type="PROSITE" id="PS50181">
    <property type="entry name" value="FBOX"/>
    <property type="match status" value="1"/>
</dbReference>
<dbReference type="PANTHER" id="PTHR48054">
    <property type="entry name" value="RECEPTOR KINASE-LIKE PROTEIN XA21"/>
    <property type="match status" value="1"/>
</dbReference>
<dbReference type="OrthoDB" id="676979at2759"/>
<dbReference type="SUPFAM" id="SSF52058">
    <property type="entry name" value="L domain-like"/>
    <property type="match status" value="1"/>
</dbReference>
<feature type="domain" description="F-box" evidence="3">
    <location>
        <begin position="1"/>
        <end position="45"/>
    </location>
</feature>
<reference evidence="4 5" key="1">
    <citation type="journal article" date="2019" name="Sci. Rep.">
        <title>Comparative genomics of chytrid fungi reveal insights into the obligate biotrophic and pathogenic lifestyle of Synchytrium endobioticum.</title>
        <authorList>
            <person name="van de Vossenberg B.T.L.H."/>
            <person name="Warris S."/>
            <person name="Nguyen H.D.T."/>
            <person name="van Gent-Pelzer M.P.E."/>
            <person name="Joly D.L."/>
            <person name="van de Geest H.C."/>
            <person name="Bonants P.J.M."/>
            <person name="Smith D.S."/>
            <person name="Levesque C.A."/>
            <person name="van der Lee T.A.J."/>
        </authorList>
    </citation>
    <scope>NUCLEOTIDE SEQUENCE [LARGE SCALE GENOMIC DNA]</scope>
    <source>
        <strain evidence="4 5">CBS 675.73</strain>
    </source>
</reference>
<dbReference type="InterPro" id="IPR052592">
    <property type="entry name" value="LRR-RLK"/>
</dbReference>
<keyword evidence="1" id="KW-0433">Leucine-rich repeat</keyword>
<dbReference type="InterPro" id="IPR032675">
    <property type="entry name" value="LRR_dom_sf"/>
</dbReference>
<evidence type="ECO:0000259" key="3">
    <source>
        <dbReference type="PROSITE" id="PS50181"/>
    </source>
</evidence>
<dbReference type="STRING" id="246404.A0A507ENE1"/>
<protein>
    <recommendedName>
        <fullName evidence="3">F-box domain-containing protein</fullName>
    </recommendedName>
</protein>
<comment type="caution">
    <text evidence="4">The sequence shown here is derived from an EMBL/GenBank/DDBJ whole genome shotgun (WGS) entry which is preliminary data.</text>
</comment>